<reference evidence="1" key="2">
    <citation type="submission" date="2023-05" db="EMBL/GenBank/DDBJ databases">
        <authorList>
            <person name="Schelkunov M.I."/>
        </authorList>
    </citation>
    <scope>NUCLEOTIDE SEQUENCE</scope>
    <source>
        <strain evidence="1">Hsosn_3</strain>
        <tissue evidence="1">Leaf</tissue>
    </source>
</reference>
<evidence type="ECO:0000313" key="2">
    <source>
        <dbReference type="Proteomes" id="UP001237642"/>
    </source>
</evidence>
<dbReference type="Proteomes" id="UP001237642">
    <property type="component" value="Unassembled WGS sequence"/>
</dbReference>
<proteinExistence type="predicted"/>
<dbReference type="AlphaFoldDB" id="A0AAD8IMT5"/>
<accession>A0AAD8IMT5</accession>
<sequence>MKYYRASGGIDSGDNCVVSDASSMEILQDNARIWDDCLCIWKNSYKAYCKTPVPQVSLLVLPFPFSSFSLFDFICLHVENETGKEGLIGKWLSVVVVNRKATMVGPRKDQPFVSRSGEAPDEYKMMHPNYNQGLLSPDKKQQLIKHVNGMIISTQCIDELSEQEEEEEEQLINGRRYQQGIEYIQPSKRSGLPGRHRLKDEDQQAIEYIRRGIRSGLPGQQRIKNEYQQAMEYNQPPVRSMRPEPNILKYEDQQGIEHIRGAERSMCYDHLQVPNFVIQTKSKYIPKDHRQGWMLI</sequence>
<evidence type="ECO:0000313" key="1">
    <source>
        <dbReference type="EMBL" id="KAK1386830.1"/>
    </source>
</evidence>
<protein>
    <submittedName>
        <fullName evidence="1">Uncharacterized protein</fullName>
    </submittedName>
</protein>
<dbReference type="EMBL" id="JAUIZM010000004">
    <property type="protein sequence ID" value="KAK1386830.1"/>
    <property type="molecule type" value="Genomic_DNA"/>
</dbReference>
<name>A0AAD8IMT5_9APIA</name>
<reference evidence="1" key="1">
    <citation type="submission" date="2023-02" db="EMBL/GenBank/DDBJ databases">
        <title>Genome of toxic invasive species Heracleum sosnowskyi carries increased number of genes despite the absence of recent whole-genome duplications.</title>
        <authorList>
            <person name="Schelkunov M."/>
            <person name="Shtratnikova V."/>
            <person name="Makarenko M."/>
            <person name="Klepikova A."/>
            <person name="Omelchenko D."/>
            <person name="Novikova G."/>
            <person name="Obukhova E."/>
            <person name="Bogdanov V."/>
            <person name="Penin A."/>
            <person name="Logacheva M."/>
        </authorList>
    </citation>
    <scope>NUCLEOTIDE SEQUENCE</scope>
    <source>
        <strain evidence="1">Hsosn_3</strain>
        <tissue evidence="1">Leaf</tissue>
    </source>
</reference>
<keyword evidence="2" id="KW-1185">Reference proteome</keyword>
<gene>
    <name evidence="1" type="ORF">POM88_015008</name>
</gene>
<comment type="caution">
    <text evidence="1">The sequence shown here is derived from an EMBL/GenBank/DDBJ whole genome shotgun (WGS) entry which is preliminary data.</text>
</comment>
<organism evidence="1 2">
    <name type="scientific">Heracleum sosnowskyi</name>
    <dbReference type="NCBI Taxonomy" id="360622"/>
    <lineage>
        <taxon>Eukaryota</taxon>
        <taxon>Viridiplantae</taxon>
        <taxon>Streptophyta</taxon>
        <taxon>Embryophyta</taxon>
        <taxon>Tracheophyta</taxon>
        <taxon>Spermatophyta</taxon>
        <taxon>Magnoliopsida</taxon>
        <taxon>eudicotyledons</taxon>
        <taxon>Gunneridae</taxon>
        <taxon>Pentapetalae</taxon>
        <taxon>asterids</taxon>
        <taxon>campanulids</taxon>
        <taxon>Apiales</taxon>
        <taxon>Apiaceae</taxon>
        <taxon>Apioideae</taxon>
        <taxon>apioid superclade</taxon>
        <taxon>Tordylieae</taxon>
        <taxon>Tordyliinae</taxon>
        <taxon>Heracleum</taxon>
    </lineage>
</organism>